<proteinExistence type="inferred from homology"/>
<evidence type="ECO:0000313" key="4">
    <source>
        <dbReference type="EMBL" id="SDM28918.1"/>
    </source>
</evidence>
<comment type="similarity">
    <text evidence="1">Belongs to the ClpS family.</text>
</comment>
<dbReference type="SUPFAM" id="SSF54736">
    <property type="entry name" value="ClpS-like"/>
    <property type="match status" value="1"/>
</dbReference>
<evidence type="ECO:0000259" key="2">
    <source>
        <dbReference type="Pfam" id="PF02617"/>
    </source>
</evidence>
<dbReference type="PANTHER" id="PTHR33473">
    <property type="entry name" value="ATP-DEPENDENT CLP PROTEASE ADAPTER PROTEIN CLPS1, CHLOROPLASTIC"/>
    <property type="match status" value="1"/>
</dbReference>
<dbReference type="KEGG" id="pbm:CL52_10255"/>
<feature type="domain" description="Adaptor protein ClpS core" evidence="2">
    <location>
        <begin position="38"/>
        <end position="117"/>
    </location>
</feature>
<dbReference type="NCBIfam" id="NF000669">
    <property type="entry name" value="PRK00033.1-2"/>
    <property type="match status" value="1"/>
</dbReference>
<keyword evidence="6" id="KW-1185">Reference proteome</keyword>
<evidence type="ECO:0000313" key="6">
    <source>
        <dbReference type="Proteomes" id="UP000182276"/>
    </source>
</evidence>
<keyword evidence="3" id="KW-0645">Protease</keyword>
<dbReference type="NCBIfam" id="NF000672">
    <property type="entry name" value="PRK00033.1-5"/>
    <property type="match status" value="1"/>
</dbReference>
<dbReference type="GO" id="GO:0030163">
    <property type="term" value="P:protein catabolic process"/>
    <property type="evidence" value="ECO:0007669"/>
    <property type="project" value="InterPro"/>
</dbReference>
<name>A0A8D3Y1B2_9GAMM</name>
<dbReference type="AlphaFoldDB" id="A0A8D3Y1B2"/>
<dbReference type="EMBL" id="FNHO01000003">
    <property type="protein sequence ID" value="SDM28918.1"/>
    <property type="molecule type" value="Genomic_DNA"/>
</dbReference>
<evidence type="ECO:0000313" key="5">
    <source>
        <dbReference type="Proteomes" id="UP000031271"/>
    </source>
</evidence>
<dbReference type="GO" id="GO:0008233">
    <property type="term" value="F:peptidase activity"/>
    <property type="evidence" value="ECO:0007669"/>
    <property type="project" value="UniProtKB-KW"/>
</dbReference>
<sequence length="122" mass="13887">MRAFAYIRLTFNQDRAPEDDQHHEGSGLAVEEAKPALKAPSMYKVVMFNDDYTPMDFVVEVLQSIFNHNRELATKIMLAVHTEGHAVCGVYTRDVAETKAMQVNQYARECQHPLLCEIEKDG</sequence>
<dbReference type="PANTHER" id="PTHR33473:SF19">
    <property type="entry name" value="ATP-DEPENDENT CLP PROTEASE ADAPTER PROTEIN CLPS"/>
    <property type="match status" value="1"/>
</dbReference>
<dbReference type="EMBL" id="CP007511">
    <property type="protein sequence ID" value="AJE15408.1"/>
    <property type="molecule type" value="Genomic_DNA"/>
</dbReference>
<dbReference type="GeneID" id="77260296"/>
<dbReference type="InterPro" id="IPR003769">
    <property type="entry name" value="ClpS_core"/>
</dbReference>
<reference evidence="5" key="1">
    <citation type="submission" date="2014-03" db="EMBL/GenBank/DDBJ databases">
        <title>Complete genome of Pseudomonas balearica DSM 6083T, a sewage water isolate from an enrichment with 2-methylnaphthalene.</title>
        <authorList>
            <person name="Salva-Serra F."/>
            <person name="Jaen-Luchoro D."/>
            <person name="Busquets A."/>
            <person name="Pena A."/>
            <person name="Gomila M."/>
            <person name="Bosch R."/>
            <person name="Nogales B."/>
            <person name="Garcia-Valdes E."/>
            <person name="Lalucat J."/>
            <person name="Bennasar A."/>
        </authorList>
    </citation>
    <scope>NUCLEOTIDE SEQUENCE [LARGE SCALE GENOMIC DNA]</scope>
    <source>
        <strain evidence="5">DSM 6083</strain>
    </source>
</reference>
<dbReference type="Gene3D" id="3.30.1390.10">
    <property type="match status" value="1"/>
</dbReference>
<dbReference type="FunFam" id="3.30.1390.10:FF:000002">
    <property type="entry name" value="ATP-dependent Clp protease adapter protein ClpS"/>
    <property type="match status" value="1"/>
</dbReference>
<keyword evidence="3" id="KW-0378">Hydrolase</keyword>
<protein>
    <recommendedName>
        <fullName evidence="1">ATP-dependent Clp protease adapter protein ClpS</fullName>
    </recommendedName>
</protein>
<reference evidence="3 5" key="3">
    <citation type="journal article" name="Genome Announc.">
        <title>Complete Genome Sequence of Pseudomonas balearica DSM 6083T.</title>
        <authorList>
            <person name="Bennasar-Figueras A."/>
            <person name="Salva-Serra F."/>
            <person name="Jaen-Luchoro D."/>
            <person name="Segui C."/>
            <person name="Aliaga F."/>
            <person name="Busquets A."/>
            <person name="Gomila M."/>
            <person name="Moore E.R."/>
            <person name="Lalucat J."/>
        </authorList>
    </citation>
    <scope>NUCLEOTIDE SEQUENCE [LARGE SCALE GENOMIC DNA]</scope>
    <source>
        <strain evidence="5">DSM 6083</strain>
        <strain evidence="3">DSM6083</strain>
    </source>
</reference>
<dbReference type="Proteomes" id="UP000182276">
    <property type="component" value="Unassembled WGS sequence"/>
</dbReference>
<reference evidence="4 6" key="2">
    <citation type="submission" date="2016-10" db="EMBL/GenBank/DDBJ databases">
        <authorList>
            <person name="Varghese N."/>
            <person name="Submissions S."/>
        </authorList>
    </citation>
    <scope>NUCLEOTIDE SEQUENCE [LARGE SCALE GENOMIC DNA]</scope>
    <source>
        <strain evidence="4 6">DSM 6083</strain>
    </source>
</reference>
<comment type="subunit">
    <text evidence="1">Binds to the N-terminal domain of the chaperone ClpA.</text>
</comment>
<accession>A0A8D3Y1B2</accession>
<comment type="function">
    <text evidence="1">Involved in the modulation of the specificity of the ClpAP-mediated ATP-dependent protein degradation.</text>
</comment>
<organism evidence="3 5">
    <name type="scientific">Stutzerimonas balearica DSM 6083</name>
    <dbReference type="NCBI Taxonomy" id="1123016"/>
    <lineage>
        <taxon>Bacteria</taxon>
        <taxon>Pseudomonadati</taxon>
        <taxon>Pseudomonadota</taxon>
        <taxon>Gammaproteobacteria</taxon>
        <taxon>Pseudomonadales</taxon>
        <taxon>Pseudomonadaceae</taxon>
        <taxon>Stutzerimonas</taxon>
    </lineage>
</organism>
<dbReference type="Pfam" id="PF02617">
    <property type="entry name" value="ClpS"/>
    <property type="match status" value="1"/>
</dbReference>
<dbReference type="InterPro" id="IPR014719">
    <property type="entry name" value="Ribosomal_bL12_C/ClpS-like"/>
</dbReference>
<dbReference type="RefSeq" id="WP_043220316.1">
    <property type="nucleotide sequence ID" value="NZ_CP007511.1"/>
</dbReference>
<dbReference type="HAMAP" id="MF_00302">
    <property type="entry name" value="ClpS"/>
    <property type="match status" value="1"/>
</dbReference>
<dbReference type="Proteomes" id="UP000031271">
    <property type="component" value="Chromosome"/>
</dbReference>
<evidence type="ECO:0000313" key="3">
    <source>
        <dbReference type="EMBL" id="AJE15408.1"/>
    </source>
</evidence>
<dbReference type="GO" id="GO:0006508">
    <property type="term" value="P:proteolysis"/>
    <property type="evidence" value="ECO:0007669"/>
    <property type="project" value="UniProtKB-UniRule"/>
</dbReference>
<gene>
    <name evidence="1" type="primary">clpS</name>
    <name evidence="3" type="ORF">CL52_10255</name>
    <name evidence="4" type="ORF">SAMN05660875_103481</name>
</gene>
<evidence type="ECO:0000256" key="1">
    <source>
        <dbReference type="HAMAP-Rule" id="MF_00302"/>
    </source>
</evidence>
<dbReference type="InterPro" id="IPR022935">
    <property type="entry name" value="ClpS"/>
</dbReference>